<dbReference type="Gene3D" id="1.20.5.1930">
    <property type="match status" value="1"/>
</dbReference>
<keyword evidence="4" id="KW-0808">Transferase</keyword>
<dbReference type="PANTHER" id="PTHR24421">
    <property type="entry name" value="NITRATE/NITRITE SENSOR PROTEIN NARX-RELATED"/>
    <property type="match status" value="1"/>
</dbReference>
<name>A0A4R1KKA6_9FLAO</name>
<dbReference type="InterPro" id="IPR005467">
    <property type="entry name" value="His_kinase_dom"/>
</dbReference>
<comment type="caution">
    <text evidence="11">The sequence shown here is derived from an EMBL/GenBank/DDBJ whole genome shotgun (WGS) entry which is preliminary data.</text>
</comment>
<dbReference type="GO" id="GO:0000155">
    <property type="term" value="F:phosphorelay sensor kinase activity"/>
    <property type="evidence" value="ECO:0007669"/>
    <property type="project" value="InterPro"/>
</dbReference>
<dbReference type="InterPro" id="IPR013783">
    <property type="entry name" value="Ig-like_fold"/>
</dbReference>
<dbReference type="InterPro" id="IPR050482">
    <property type="entry name" value="Sensor_HK_TwoCompSys"/>
</dbReference>
<dbReference type="EC" id="2.7.13.3" evidence="2"/>
<dbReference type="InterPro" id="IPR036890">
    <property type="entry name" value="HATPase_C_sf"/>
</dbReference>
<keyword evidence="9" id="KW-0472">Membrane</keyword>
<evidence type="ECO:0000256" key="9">
    <source>
        <dbReference type="SAM" id="Phobius"/>
    </source>
</evidence>
<evidence type="ECO:0000256" key="1">
    <source>
        <dbReference type="ARBA" id="ARBA00000085"/>
    </source>
</evidence>
<dbReference type="AlphaFoldDB" id="A0A4R1KKA6"/>
<sequence length="987" mass="113883">MKTIYNCFFLILFSIGFGQTTELYQKIYDNNEGFEIDFVQTLAFDDYGFLWIGGNNLDNRLIIAEKSKPPLQRFNGYSFDNIPLPNDITEDVLGVSQLFKRDNGNFYVVVKYANSYGLFELNPSTTEFKHISIHGKQQSFGLSHIFKYNNNNYILSQEGRIITLNILERDNTLTPLFSFTSEENKFLVEEATQFIGFEDYCIISDDNFAIKYFDWNGNLLKVESSKPRKWIDEMFISNNTNYIFKNNNSVLQEIDVATSTIKPVDNKPYLDNLHLNTYNDENNNHLIISFEDRELKLSQLEGNTIKTKYKIPLRKCDGIKVVSKDLSQDIWLATDGKLHYFKFPKQNVKTYLRDHSIRAIKQLDSTNVIVSTEAKGWFNLNRKTDSTTPIITRLDGNNSSLNSSRNIFIEDNTIWTSSVSNIIELGQTDYTLKKYRHYPVIALEQLNDSLLLYGTNGYNLMSFNKKTKAHIPLVSTDSLYIFDIAIKDQKNILCATDKGALVYDFENNTHQFYDASQFEDSFFLMTDYLKDYGFLLGSRSGHILNYDEKNKTFSKIYKDEFNAGIATIIPQQTGLWINTFNGYVDFNLKDKSTKRYSDKDGFSNNEANRYSALKIGEQYFVGSIDGLNVFNPNDLKPLDENANLILLKANWYDENSETFKDNYDQNIFEKSKTIELPVENRALSLSFALKNIYARDNSYSFKYRLNDKDWVNLKQQNAIAFPNLAAGNYNLEIIASDFSGNQVGEPLLIKIKSKEFFYKTWWFIVTLSLAVIAVLLYFLRQFQLRKKLQDQFALDLIQSQEDERKRIARELHDSVSQQLTLIKRKAQSTEQTEISELTNNTLEEVRHISRGLFPPLLKQLGFTESVEQLALDIDETNAIFISTNIENVDALLTDDQSLHLYRFIQECINNILKHSKAKAFAITIEKQKSLILVEIKDNGKGFDVSSAKIKNSLGLKTLEERIRFLNGELTIESKYNQGTTTTAKIPI</sequence>
<dbReference type="SUPFAM" id="SSF55874">
    <property type="entry name" value="ATPase domain of HSP90 chaperone/DNA topoisomerase II/histidine kinase"/>
    <property type="match status" value="1"/>
</dbReference>
<dbReference type="InterPro" id="IPR011712">
    <property type="entry name" value="Sig_transdc_His_kin_sub3_dim/P"/>
</dbReference>
<dbReference type="PANTHER" id="PTHR24421:SF10">
    <property type="entry name" value="NITRATE_NITRITE SENSOR PROTEIN NARQ"/>
    <property type="match status" value="1"/>
</dbReference>
<feature type="domain" description="Histidine kinase" evidence="10">
    <location>
        <begin position="806"/>
        <end position="987"/>
    </location>
</feature>
<dbReference type="Gene3D" id="3.30.565.10">
    <property type="entry name" value="Histidine kinase-like ATPase, C-terminal domain"/>
    <property type="match status" value="1"/>
</dbReference>
<proteinExistence type="predicted"/>
<keyword evidence="6 11" id="KW-0418">Kinase</keyword>
<reference evidence="11 12" key="1">
    <citation type="journal article" date="2015" name="Stand. Genomic Sci.">
        <title>Genomic Encyclopedia of Bacterial and Archaeal Type Strains, Phase III: the genomes of soil and plant-associated and newly described type strains.</title>
        <authorList>
            <person name="Whitman W.B."/>
            <person name="Woyke T."/>
            <person name="Klenk H.P."/>
            <person name="Zhou Y."/>
            <person name="Lilburn T.G."/>
            <person name="Beck B.J."/>
            <person name="De Vos P."/>
            <person name="Vandamme P."/>
            <person name="Eisen J.A."/>
            <person name="Garrity G."/>
            <person name="Hugenholtz P."/>
            <person name="Kyrpides N.C."/>
        </authorList>
    </citation>
    <scope>NUCLEOTIDE SEQUENCE [LARGE SCALE GENOMIC DNA]</scope>
    <source>
        <strain evidence="11 12">CECT 8445</strain>
    </source>
</reference>
<dbReference type="InterPro" id="IPR011123">
    <property type="entry name" value="Y_Y_Y"/>
</dbReference>
<keyword evidence="12" id="KW-1185">Reference proteome</keyword>
<dbReference type="GO" id="GO:0005524">
    <property type="term" value="F:ATP binding"/>
    <property type="evidence" value="ECO:0007669"/>
    <property type="project" value="UniProtKB-KW"/>
</dbReference>
<keyword evidence="7" id="KW-0067">ATP-binding</keyword>
<keyword evidence="9" id="KW-0812">Transmembrane</keyword>
<organism evidence="11 12">
    <name type="scientific">Winogradskyella wandonensis</name>
    <dbReference type="NCBI Taxonomy" id="1442586"/>
    <lineage>
        <taxon>Bacteria</taxon>
        <taxon>Pseudomonadati</taxon>
        <taxon>Bacteroidota</taxon>
        <taxon>Flavobacteriia</taxon>
        <taxon>Flavobacteriales</taxon>
        <taxon>Flavobacteriaceae</taxon>
        <taxon>Winogradskyella</taxon>
    </lineage>
</organism>
<dbReference type="InterPro" id="IPR003594">
    <property type="entry name" value="HATPase_dom"/>
</dbReference>
<dbReference type="CDD" id="cd16917">
    <property type="entry name" value="HATPase_UhpB-NarQ-NarX-like"/>
    <property type="match status" value="1"/>
</dbReference>
<dbReference type="RefSeq" id="WP_132705773.1">
    <property type="nucleotide sequence ID" value="NZ_SMGI01000005.1"/>
</dbReference>
<evidence type="ECO:0000256" key="3">
    <source>
        <dbReference type="ARBA" id="ARBA00022553"/>
    </source>
</evidence>
<evidence type="ECO:0000259" key="10">
    <source>
        <dbReference type="PROSITE" id="PS50109"/>
    </source>
</evidence>
<dbReference type="PROSITE" id="PS50109">
    <property type="entry name" value="HIS_KIN"/>
    <property type="match status" value="1"/>
</dbReference>
<keyword evidence="5" id="KW-0547">Nucleotide-binding</keyword>
<feature type="transmembrane region" description="Helical" evidence="9">
    <location>
        <begin position="760"/>
        <end position="779"/>
    </location>
</feature>
<dbReference type="Pfam" id="PF07730">
    <property type="entry name" value="HisKA_3"/>
    <property type="match status" value="1"/>
</dbReference>
<protein>
    <recommendedName>
        <fullName evidence="2">histidine kinase</fullName>
        <ecNumber evidence="2">2.7.13.3</ecNumber>
    </recommendedName>
</protein>
<evidence type="ECO:0000256" key="5">
    <source>
        <dbReference type="ARBA" id="ARBA00022741"/>
    </source>
</evidence>
<evidence type="ECO:0000313" key="12">
    <source>
        <dbReference type="Proteomes" id="UP000295714"/>
    </source>
</evidence>
<comment type="catalytic activity">
    <reaction evidence="1">
        <text>ATP + protein L-histidine = ADP + protein N-phospho-L-histidine.</text>
        <dbReference type="EC" id="2.7.13.3"/>
    </reaction>
</comment>
<dbReference type="GO" id="GO:0016020">
    <property type="term" value="C:membrane"/>
    <property type="evidence" value="ECO:0007669"/>
    <property type="project" value="InterPro"/>
</dbReference>
<gene>
    <name evidence="11" type="ORF">DFQ05_2520</name>
</gene>
<evidence type="ECO:0000256" key="7">
    <source>
        <dbReference type="ARBA" id="ARBA00022840"/>
    </source>
</evidence>
<dbReference type="Pfam" id="PF07495">
    <property type="entry name" value="Y_Y_Y"/>
    <property type="match status" value="1"/>
</dbReference>
<dbReference type="Proteomes" id="UP000295714">
    <property type="component" value="Unassembled WGS sequence"/>
</dbReference>
<keyword evidence="9" id="KW-1133">Transmembrane helix</keyword>
<dbReference type="GO" id="GO:0046983">
    <property type="term" value="F:protein dimerization activity"/>
    <property type="evidence" value="ECO:0007669"/>
    <property type="project" value="InterPro"/>
</dbReference>
<dbReference type="Pfam" id="PF02518">
    <property type="entry name" value="HATPase_c"/>
    <property type="match status" value="1"/>
</dbReference>
<keyword evidence="3" id="KW-0597">Phosphoprotein</keyword>
<keyword evidence="8" id="KW-0902">Two-component regulatory system</keyword>
<evidence type="ECO:0000256" key="4">
    <source>
        <dbReference type="ARBA" id="ARBA00022679"/>
    </source>
</evidence>
<evidence type="ECO:0000313" key="11">
    <source>
        <dbReference type="EMBL" id="TCK64783.1"/>
    </source>
</evidence>
<dbReference type="Gene3D" id="2.130.10.10">
    <property type="entry name" value="YVTN repeat-like/Quinoprotein amine dehydrogenase"/>
    <property type="match status" value="2"/>
</dbReference>
<evidence type="ECO:0000256" key="8">
    <source>
        <dbReference type="ARBA" id="ARBA00023012"/>
    </source>
</evidence>
<evidence type="ECO:0000256" key="2">
    <source>
        <dbReference type="ARBA" id="ARBA00012438"/>
    </source>
</evidence>
<accession>A0A4R1KKA6</accession>
<dbReference type="Gene3D" id="2.60.40.10">
    <property type="entry name" value="Immunoglobulins"/>
    <property type="match status" value="1"/>
</dbReference>
<dbReference type="OrthoDB" id="9778366at2"/>
<dbReference type="EMBL" id="SMGI01000005">
    <property type="protein sequence ID" value="TCK64783.1"/>
    <property type="molecule type" value="Genomic_DNA"/>
</dbReference>
<evidence type="ECO:0000256" key="6">
    <source>
        <dbReference type="ARBA" id="ARBA00022777"/>
    </source>
</evidence>
<dbReference type="InterPro" id="IPR015943">
    <property type="entry name" value="WD40/YVTN_repeat-like_dom_sf"/>
</dbReference>